<dbReference type="Pfam" id="PF02744">
    <property type="entry name" value="GalP_UDP_tr_C"/>
    <property type="match status" value="1"/>
</dbReference>
<feature type="domain" description="Galactose-1-phosphate uridyl transferase C-terminal" evidence="19">
    <location>
        <begin position="218"/>
        <end position="368"/>
    </location>
</feature>
<evidence type="ECO:0000259" key="19">
    <source>
        <dbReference type="Pfam" id="PF02744"/>
    </source>
</evidence>
<dbReference type="FunFam" id="3.30.428.10:FF:000010">
    <property type="entry name" value="Galactose-1-phosphate uridylyltransferase"/>
    <property type="match status" value="1"/>
</dbReference>
<dbReference type="NCBIfam" id="TIGR00209">
    <property type="entry name" value="galT_1"/>
    <property type="match status" value="1"/>
</dbReference>
<sequence>MKRTPILLADGRELIYFDERDDADRSMPDRRDLPEPPPASELRYDPVLDEWVAVAAHRQNRTFLPPSDQCPLCPSTPERSTEIPAYDYDVVVFENRFPSFSHRIGDGAAGPLGTGAPPAVPGTEGLVPAVPGRGRCELVGFTADHDSSFARLTPQRVRTVVEAWADRTTELSALPGIAQVFCFENRGEEIGVTLHHPHGQIYGYPYVTPQTATALDSARRYGHRTGGRGLFADLLAAERADGSRVVASNEYWTAFVPAAARWPFEVHLYPHRQLPDIPALSDAERDAFGPLYLDVLGRFDALFDLPMPYVSAWHQAPVHADRHLAYLHLQLFSIRRAPGKLKYLAGSESAMGAFVNDIRPERAAQMLRESR</sequence>
<dbReference type="PROSITE" id="PS00117">
    <property type="entry name" value="GAL_P_UDP_TRANSF_I"/>
    <property type="match status" value="1"/>
</dbReference>
<dbReference type="EC" id="2.7.7.12" evidence="4 13"/>
<keyword evidence="12 16" id="KW-0119">Carbohydrate metabolism</keyword>
<name>A0A7R7HZT1_9ACTN</name>
<feature type="binding site" evidence="15">
    <location>
        <position position="145"/>
    </location>
    <ligand>
        <name>Zn(2+)</name>
        <dbReference type="ChEBI" id="CHEBI:29105"/>
    </ligand>
</feature>
<dbReference type="InterPro" id="IPR019779">
    <property type="entry name" value="GalP_UDPtransf1_His-AS"/>
</dbReference>
<dbReference type="UniPathway" id="UPA00214"/>
<dbReference type="SUPFAM" id="SSF54197">
    <property type="entry name" value="HIT-like"/>
    <property type="match status" value="2"/>
</dbReference>
<feature type="region of interest" description="Disordered" evidence="17">
    <location>
        <begin position="19"/>
        <end position="42"/>
    </location>
</feature>
<evidence type="ECO:0000256" key="9">
    <source>
        <dbReference type="ARBA" id="ARBA00022833"/>
    </source>
</evidence>
<dbReference type="Proteomes" id="UP000611640">
    <property type="component" value="Chromosome"/>
</dbReference>
<evidence type="ECO:0000256" key="15">
    <source>
        <dbReference type="PIRSR" id="PIRSR000808-3"/>
    </source>
</evidence>
<dbReference type="PIRSF" id="PIRSF000808">
    <property type="entry name" value="GalT"/>
    <property type="match status" value="1"/>
</dbReference>
<dbReference type="Pfam" id="PF01087">
    <property type="entry name" value="GalP_UDP_transf"/>
    <property type="match status" value="1"/>
</dbReference>
<dbReference type="InterPro" id="IPR036265">
    <property type="entry name" value="HIT-like_sf"/>
</dbReference>
<evidence type="ECO:0000256" key="13">
    <source>
        <dbReference type="NCBIfam" id="TIGR00209"/>
    </source>
</evidence>
<keyword evidence="21" id="KW-1185">Reference proteome</keyword>
<dbReference type="InterPro" id="IPR005849">
    <property type="entry name" value="GalP_Utransf_N"/>
</dbReference>
<dbReference type="InterPro" id="IPR001937">
    <property type="entry name" value="GalP_UDPtransf1"/>
</dbReference>
<feature type="binding site" evidence="15">
    <location>
        <position position="70"/>
    </location>
    <ligand>
        <name>Zn(2+)</name>
        <dbReference type="ChEBI" id="CHEBI:29105"/>
    </ligand>
</feature>
<dbReference type="PANTHER" id="PTHR11943">
    <property type="entry name" value="GALACTOSE-1-PHOSPHATE URIDYLYLTRANSFERASE"/>
    <property type="match status" value="1"/>
</dbReference>
<evidence type="ECO:0000313" key="20">
    <source>
        <dbReference type="EMBL" id="BCJ37699.1"/>
    </source>
</evidence>
<evidence type="ECO:0000256" key="12">
    <source>
        <dbReference type="ARBA" id="ARBA00023277"/>
    </source>
</evidence>
<evidence type="ECO:0000256" key="3">
    <source>
        <dbReference type="ARBA" id="ARBA00010951"/>
    </source>
</evidence>
<feature type="binding site" evidence="15">
    <location>
        <position position="196"/>
    </location>
    <ligand>
        <name>Zn(2+)</name>
        <dbReference type="ChEBI" id="CHEBI:29105"/>
    </ligand>
</feature>
<protein>
    <recommendedName>
        <fullName evidence="5 13">Galactose-1-phosphate uridylyltransferase</fullName>
        <ecNumber evidence="4 13">2.7.7.12</ecNumber>
    </recommendedName>
</protein>
<evidence type="ECO:0000256" key="16">
    <source>
        <dbReference type="RuleBase" id="RU000506"/>
    </source>
</evidence>
<keyword evidence="8 15" id="KW-0479">Metal-binding</keyword>
<evidence type="ECO:0000256" key="11">
    <source>
        <dbReference type="ARBA" id="ARBA00023144"/>
    </source>
</evidence>
<dbReference type="InterPro" id="IPR005850">
    <property type="entry name" value="GalP_Utransf_C"/>
</dbReference>
<feature type="compositionally biased region" description="Basic and acidic residues" evidence="17">
    <location>
        <begin position="19"/>
        <end position="34"/>
    </location>
</feature>
<evidence type="ECO:0000256" key="14">
    <source>
        <dbReference type="PIRSR" id="PIRSR000808-1"/>
    </source>
</evidence>
<dbReference type="RefSeq" id="WP_203963866.1">
    <property type="nucleotide sequence ID" value="NZ_AP023355.1"/>
</dbReference>
<evidence type="ECO:0000313" key="21">
    <source>
        <dbReference type="Proteomes" id="UP000611640"/>
    </source>
</evidence>
<evidence type="ECO:0000256" key="1">
    <source>
        <dbReference type="ARBA" id="ARBA00001107"/>
    </source>
</evidence>
<proteinExistence type="inferred from homology"/>
<dbReference type="GO" id="GO:0033499">
    <property type="term" value="P:galactose catabolic process via UDP-galactose, Leloir pathway"/>
    <property type="evidence" value="ECO:0007669"/>
    <property type="project" value="TreeGrafter"/>
</dbReference>
<evidence type="ECO:0000256" key="8">
    <source>
        <dbReference type="ARBA" id="ARBA00022723"/>
    </source>
</evidence>
<dbReference type="GO" id="GO:0008108">
    <property type="term" value="F:UDP-glucose:hexose-1-phosphate uridylyltransferase activity"/>
    <property type="evidence" value="ECO:0007669"/>
    <property type="project" value="UniProtKB-UniRule"/>
</dbReference>
<reference evidence="20 21" key="1">
    <citation type="submission" date="2020-08" db="EMBL/GenBank/DDBJ databases">
        <title>Whole genome shotgun sequence of Actinocatenispora thailandica NBRC 105041.</title>
        <authorList>
            <person name="Komaki H."/>
            <person name="Tamura T."/>
        </authorList>
    </citation>
    <scope>NUCLEOTIDE SEQUENCE [LARGE SCALE GENOMIC DNA]</scope>
    <source>
        <strain evidence="20 21">NBRC 105041</strain>
    </source>
</reference>
<feature type="binding site" evidence="15">
    <location>
        <position position="73"/>
    </location>
    <ligand>
        <name>Zn(2+)</name>
        <dbReference type="ChEBI" id="CHEBI:29105"/>
    </ligand>
</feature>
<comment type="pathway">
    <text evidence="2 16">Carbohydrate metabolism; galactose metabolism.</text>
</comment>
<dbReference type="GO" id="GO:0008270">
    <property type="term" value="F:zinc ion binding"/>
    <property type="evidence" value="ECO:0007669"/>
    <property type="project" value="InterPro"/>
</dbReference>
<dbReference type="PANTHER" id="PTHR11943:SF1">
    <property type="entry name" value="GALACTOSE-1-PHOSPHATE URIDYLYLTRANSFERASE"/>
    <property type="match status" value="1"/>
</dbReference>
<accession>A0A7R7HZT1</accession>
<dbReference type="AlphaFoldDB" id="A0A7R7HZT1"/>
<dbReference type="EMBL" id="AP023355">
    <property type="protein sequence ID" value="BCJ37699.1"/>
    <property type="molecule type" value="Genomic_DNA"/>
</dbReference>
<keyword evidence="11 16" id="KW-0299">Galactose metabolism</keyword>
<feature type="domain" description="Galactose-1-phosphate uridyl transferase N-terminal" evidence="18">
    <location>
        <begin position="40"/>
        <end position="207"/>
    </location>
</feature>
<feature type="active site" description="Tele-UMP-histidine intermediate" evidence="14">
    <location>
        <position position="198"/>
    </location>
</feature>
<comment type="catalytic activity">
    <reaction evidence="1 16">
        <text>alpha-D-galactose 1-phosphate + UDP-alpha-D-glucose = alpha-D-glucose 1-phosphate + UDP-alpha-D-galactose</text>
        <dbReference type="Rhea" id="RHEA:13989"/>
        <dbReference type="ChEBI" id="CHEBI:58336"/>
        <dbReference type="ChEBI" id="CHEBI:58601"/>
        <dbReference type="ChEBI" id="CHEBI:58885"/>
        <dbReference type="ChEBI" id="CHEBI:66914"/>
        <dbReference type="EC" id="2.7.7.12"/>
    </reaction>
</comment>
<evidence type="ECO:0000259" key="18">
    <source>
        <dbReference type="Pfam" id="PF01087"/>
    </source>
</evidence>
<evidence type="ECO:0000256" key="10">
    <source>
        <dbReference type="ARBA" id="ARBA00023004"/>
    </source>
</evidence>
<keyword evidence="6 16" id="KW-0808">Transferase</keyword>
<dbReference type="GO" id="GO:0005737">
    <property type="term" value="C:cytoplasm"/>
    <property type="evidence" value="ECO:0007669"/>
    <property type="project" value="TreeGrafter"/>
</dbReference>
<evidence type="ECO:0000256" key="6">
    <source>
        <dbReference type="ARBA" id="ARBA00022679"/>
    </source>
</evidence>
<dbReference type="KEGG" id="atl:Athai_52020"/>
<evidence type="ECO:0000256" key="4">
    <source>
        <dbReference type="ARBA" id="ARBA00012384"/>
    </source>
</evidence>
<keyword evidence="9 15" id="KW-0862">Zinc</keyword>
<comment type="similarity">
    <text evidence="3 16">Belongs to the galactose-1-phosphate uridylyltransferase type 1 family.</text>
</comment>
<evidence type="ECO:0000256" key="17">
    <source>
        <dbReference type="SAM" id="MobiDB-lite"/>
    </source>
</evidence>
<organism evidence="20 21">
    <name type="scientific">Actinocatenispora thailandica</name>
    <dbReference type="NCBI Taxonomy" id="227318"/>
    <lineage>
        <taxon>Bacteria</taxon>
        <taxon>Bacillati</taxon>
        <taxon>Actinomycetota</taxon>
        <taxon>Actinomycetes</taxon>
        <taxon>Micromonosporales</taxon>
        <taxon>Micromonosporaceae</taxon>
        <taxon>Actinocatenispora</taxon>
    </lineage>
</organism>
<gene>
    <name evidence="20" type="primary">galT</name>
    <name evidence="20" type="ORF">Athai_52020</name>
</gene>
<evidence type="ECO:0000256" key="5">
    <source>
        <dbReference type="ARBA" id="ARBA00016340"/>
    </source>
</evidence>
<keyword evidence="7 16" id="KW-0548">Nucleotidyltransferase</keyword>
<keyword evidence="10" id="KW-0408">Iron</keyword>
<evidence type="ECO:0000256" key="7">
    <source>
        <dbReference type="ARBA" id="ARBA00022695"/>
    </source>
</evidence>
<evidence type="ECO:0000256" key="2">
    <source>
        <dbReference type="ARBA" id="ARBA00004947"/>
    </source>
</evidence>
<comment type="cofactor">
    <cofactor evidence="15">
        <name>Zn(2+)</name>
        <dbReference type="ChEBI" id="CHEBI:29105"/>
    </cofactor>
    <text evidence="15">Binds 1 zinc ion per subunit.</text>
</comment>
<dbReference type="Gene3D" id="3.30.428.10">
    <property type="entry name" value="HIT-like"/>
    <property type="match status" value="2"/>
</dbReference>